<feature type="compositionally biased region" description="Basic and acidic residues" evidence="8">
    <location>
        <begin position="74"/>
        <end position="88"/>
    </location>
</feature>
<feature type="region of interest" description="Disordered" evidence="8">
    <location>
        <begin position="286"/>
        <end position="315"/>
    </location>
</feature>
<evidence type="ECO:0000256" key="2">
    <source>
        <dbReference type="ARBA" id="ARBA00004286"/>
    </source>
</evidence>
<dbReference type="AlphaFoldDB" id="A0A8T2X8K6"/>
<comment type="subcellular location">
    <subcellularLocation>
        <location evidence="2">Chromosome</location>
    </subcellularLocation>
    <subcellularLocation>
        <location evidence="1">Nucleus</location>
    </subcellularLocation>
</comment>
<accession>A0A8T2X8K6</accession>
<sequence length="785" mass="87867">MPTNPRVVKAFRAMKALGISEKQVKPVLKKMLKLYEKNWELIEEENYRALADAIFDEEESKVPDENDDATEGTFEEKTRISNEPERPFKRLRRGQDGQGSSPPNNSDLVLAGSPSRKPKVQGKVLPVAKSQQQSLETRNSQPRPISLQNPAGNMSSQTVSPGCLAVQEHSSQSDLSDMDGTLLSDSLLSWKQRSYKGKEPLLPAAAPQEKRPTLKGSSQAVHFKDPVVQPSAFLSPKQKVPHSRALIKPKDEPFTGDMPFEDAMQSIAIIRPDSASKEQSLIQRVSSRKQHHQEPPASQFLAGEDNVPVSSSPARDSCELATIPEDSPASLEIATSALGEERILNVTPALDLLKKSVGVGGIKENNHVPAYVARGSVDARHFDEVAAFQIPRPLQPPNVLEVVQVSEEAIENGCSGSGKVNEFRDAEFGSLIVVPQSQLTPDEFRSLHYRTDITKGEEMVEIPWLNEVNSEFPPFFYYIPRNLIFQNAYVNFTLSQIRAENCCLACIGNCLLSSTPCVCSSDTEHGFAYTLEGLVKEDFLEDCISLTRDPQRQCLSYCRDCPLERSKNDEILEPCKGHVKRKYIEECWSKCGCHKQCGNRVVQRGIRCKLQVFFTPEGKGWGLRTLEMLPKGTFVCEYVGEILTNKELYERKMQRTSCSKTEKHAYPVLLDADWCMKGVVKDEEALCLDATFYGNIARFINHRCLDANMIEIPVKIETPDHHYYHLAFFTTRGVNALEELTWDYGIDFDDTDQPVEDFGFVICPSSESSIISGTSHFYPLLIAPH</sequence>
<dbReference type="PANTHER" id="PTHR46450">
    <property type="entry name" value="INACTIVE HISTONE-LYSINE N-METHYLTRANSFERASE SUVR1-RELATED"/>
    <property type="match status" value="1"/>
</dbReference>
<organism evidence="10 11">
    <name type="scientific">Populus deltoides</name>
    <name type="common">Eastern poplar</name>
    <name type="synonym">Eastern cottonwood</name>
    <dbReference type="NCBI Taxonomy" id="3696"/>
    <lineage>
        <taxon>Eukaryota</taxon>
        <taxon>Viridiplantae</taxon>
        <taxon>Streptophyta</taxon>
        <taxon>Embryophyta</taxon>
        <taxon>Tracheophyta</taxon>
        <taxon>Spermatophyta</taxon>
        <taxon>Magnoliopsida</taxon>
        <taxon>eudicotyledons</taxon>
        <taxon>Gunneridae</taxon>
        <taxon>Pentapetalae</taxon>
        <taxon>rosids</taxon>
        <taxon>fabids</taxon>
        <taxon>Malpighiales</taxon>
        <taxon>Salicaceae</taxon>
        <taxon>Saliceae</taxon>
        <taxon>Populus</taxon>
    </lineage>
</organism>
<dbReference type="Proteomes" id="UP000807159">
    <property type="component" value="Chromosome 14"/>
</dbReference>
<dbReference type="InterPro" id="IPR001214">
    <property type="entry name" value="SET_dom"/>
</dbReference>
<evidence type="ECO:0000313" key="10">
    <source>
        <dbReference type="EMBL" id="KAH8489935.1"/>
    </source>
</evidence>
<dbReference type="InterPro" id="IPR025776">
    <property type="entry name" value="SUVR4/1/2"/>
</dbReference>
<evidence type="ECO:0000259" key="9">
    <source>
        <dbReference type="PROSITE" id="PS50280"/>
    </source>
</evidence>
<feature type="compositionally biased region" description="Polar residues" evidence="8">
    <location>
        <begin position="98"/>
        <end position="107"/>
    </location>
</feature>
<dbReference type="GO" id="GO:0005634">
    <property type="term" value="C:nucleus"/>
    <property type="evidence" value="ECO:0007669"/>
    <property type="project" value="UniProtKB-SubCell"/>
</dbReference>
<evidence type="ECO:0000256" key="3">
    <source>
        <dbReference type="ARBA" id="ARBA00022454"/>
    </source>
</evidence>
<dbReference type="PROSITE" id="PS50280">
    <property type="entry name" value="SET"/>
    <property type="match status" value="1"/>
</dbReference>
<reference evidence="10" key="1">
    <citation type="journal article" date="2021" name="J. Hered.">
        <title>Genome Assembly of Salicaceae Populus deltoides (Eastern Cottonwood) I-69 Based on Nanopore Sequencing and Hi-C Technologies.</title>
        <authorList>
            <person name="Bai S."/>
            <person name="Wu H."/>
            <person name="Zhang J."/>
            <person name="Pan Z."/>
            <person name="Zhao W."/>
            <person name="Li Z."/>
            <person name="Tong C."/>
        </authorList>
    </citation>
    <scope>NUCLEOTIDE SEQUENCE</scope>
    <source>
        <tissue evidence="10">Leaf</tissue>
    </source>
</reference>
<dbReference type="SMART" id="SM00317">
    <property type="entry name" value="SET"/>
    <property type="match status" value="1"/>
</dbReference>
<evidence type="ECO:0000256" key="5">
    <source>
        <dbReference type="ARBA" id="ARBA00022723"/>
    </source>
</evidence>
<dbReference type="Pfam" id="PF00856">
    <property type="entry name" value="SET"/>
    <property type="match status" value="1"/>
</dbReference>
<gene>
    <name evidence="10" type="ORF">H0E87_025232</name>
</gene>
<evidence type="ECO:0000256" key="4">
    <source>
        <dbReference type="ARBA" id="ARBA00022679"/>
    </source>
</evidence>
<protein>
    <recommendedName>
        <fullName evidence="9">SET domain-containing protein</fullName>
    </recommendedName>
</protein>
<feature type="compositionally biased region" description="Acidic residues" evidence="8">
    <location>
        <begin position="58"/>
        <end position="70"/>
    </location>
</feature>
<keyword evidence="5" id="KW-0479">Metal-binding</keyword>
<dbReference type="InterPro" id="IPR043017">
    <property type="entry name" value="WIYLD_dom_sf"/>
</dbReference>
<dbReference type="Gene3D" id="1.10.8.850">
    <property type="entry name" value="Histone-lysine N methyltransferase , C-terminal domain-like"/>
    <property type="match status" value="1"/>
</dbReference>
<dbReference type="PROSITE" id="PS51580">
    <property type="entry name" value="SAM_MT43_3"/>
    <property type="match status" value="1"/>
</dbReference>
<dbReference type="InterPro" id="IPR018848">
    <property type="entry name" value="WIYLD_domain"/>
</dbReference>
<dbReference type="Gene3D" id="2.170.270.10">
    <property type="entry name" value="SET domain"/>
    <property type="match status" value="1"/>
</dbReference>
<proteinExistence type="predicted"/>
<dbReference type="EMBL" id="JACEGQ020000014">
    <property type="protein sequence ID" value="KAH8489935.1"/>
    <property type="molecule type" value="Genomic_DNA"/>
</dbReference>
<keyword evidence="6" id="KW-0862">Zinc</keyword>
<dbReference type="PANTHER" id="PTHR46450:SF1">
    <property type="entry name" value="INACTIVE HISTONE-LYSINE N-METHYLTRANSFERASE SUVR1-RELATED"/>
    <property type="match status" value="1"/>
</dbReference>
<dbReference type="Pfam" id="PF10440">
    <property type="entry name" value="WIYLD"/>
    <property type="match status" value="1"/>
</dbReference>
<evidence type="ECO:0000256" key="1">
    <source>
        <dbReference type="ARBA" id="ARBA00004123"/>
    </source>
</evidence>
<dbReference type="GO" id="GO:0008270">
    <property type="term" value="F:zinc ion binding"/>
    <property type="evidence" value="ECO:0007669"/>
    <property type="project" value="InterPro"/>
</dbReference>
<dbReference type="CDD" id="cd10538">
    <property type="entry name" value="SET_SETDB-like"/>
    <property type="match status" value="1"/>
</dbReference>
<dbReference type="GO" id="GO:0005694">
    <property type="term" value="C:chromosome"/>
    <property type="evidence" value="ECO:0007669"/>
    <property type="project" value="UniProtKB-SubCell"/>
</dbReference>
<name>A0A8T2X8K6_POPDE</name>
<keyword evidence="11" id="KW-1185">Reference proteome</keyword>
<evidence type="ECO:0000256" key="8">
    <source>
        <dbReference type="SAM" id="MobiDB-lite"/>
    </source>
</evidence>
<comment type="caution">
    <text evidence="10">The sequence shown here is derived from an EMBL/GenBank/DDBJ whole genome shotgun (WGS) entry which is preliminary data.</text>
</comment>
<dbReference type="FunFam" id="2.170.270.10:FF:000046">
    <property type="entry name" value="SET-domain containing protein lysine methyltransferase family protein"/>
    <property type="match status" value="1"/>
</dbReference>
<evidence type="ECO:0000256" key="7">
    <source>
        <dbReference type="ARBA" id="ARBA00023242"/>
    </source>
</evidence>
<dbReference type="GO" id="GO:0042054">
    <property type="term" value="F:histone methyltransferase activity"/>
    <property type="evidence" value="ECO:0007669"/>
    <property type="project" value="InterPro"/>
</dbReference>
<keyword evidence="7" id="KW-0539">Nucleus</keyword>
<keyword evidence="3" id="KW-0158">Chromosome</keyword>
<dbReference type="SMART" id="SM00468">
    <property type="entry name" value="PreSET"/>
    <property type="match status" value="1"/>
</dbReference>
<feature type="region of interest" description="Disordered" evidence="8">
    <location>
        <begin position="58"/>
        <end position="159"/>
    </location>
</feature>
<evidence type="ECO:0000313" key="11">
    <source>
        <dbReference type="Proteomes" id="UP000807159"/>
    </source>
</evidence>
<evidence type="ECO:0000256" key="6">
    <source>
        <dbReference type="ARBA" id="ARBA00022833"/>
    </source>
</evidence>
<dbReference type="SUPFAM" id="SSF82199">
    <property type="entry name" value="SET domain"/>
    <property type="match status" value="1"/>
</dbReference>
<feature type="compositionally biased region" description="Polar residues" evidence="8">
    <location>
        <begin position="129"/>
        <end position="159"/>
    </location>
</feature>
<dbReference type="InterPro" id="IPR007728">
    <property type="entry name" value="Pre-SET_dom"/>
</dbReference>
<dbReference type="InterPro" id="IPR046341">
    <property type="entry name" value="SET_dom_sf"/>
</dbReference>
<feature type="domain" description="SET" evidence="9">
    <location>
        <begin position="608"/>
        <end position="745"/>
    </location>
</feature>
<keyword evidence="4" id="KW-0808">Transferase</keyword>
<dbReference type="Pfam" id="PF05033">
    <property type="entry name" value="Pre-SET"/>
    <property type="match status" value="1"/>
</dbReference>